<reference evidence="1 2" key="1">
    <citation type="journal article" date="2018" name="Sci. Rep.">
        <title>Extensive genomic diversity among Mycobacterium marinum strains revealed by whole genome sequencing.</title>
        <authorList>
            <person name="Das S."/>
            <person name="Pettersson B.M."/>
            <person name="Behra P.R."/>
            <person name="Mallick A."/>
            <person name="Cheramie M."/>
            <person name="Ramesh M."/>
            <person name="Shirreff L."/>
            <person name="DuCote T."/>
            <person name="Dasgupta S."/>
            <person name="Ennis D.G."/>
            <person name="Kirsebom L.A."/>
        </authorList>
    </citation>
    <scope>NUCLEOTIDE SEQUENCE [LARGE SCALE GENOMIC DNA]</scope>
    <source>
        <strain evidence="1 2">Davis1</strain>
    </source>
</reference>
<dbReference type="AlphaFoldDB" id="A0A3E2MWB1"/>
<dbReference type="RefSeq" id="WP_041324822.1">
    <property type="nucleotide sequence ID" value="NZ_CAXLAK010000002.1"/>
</dbReference>
<dbReference type="Proteomes" id="UP000257451">
    <property type="component" value="Unassembled WGS sequence"/>
</dbReference>
<evidence type="ECO:0000313" key="1">
    <source>
        <dbReference type="EMBL" id="RFZ41417.1"/>
    </source>
</evidence>
<name>A0A3E2MWB1_MYCMR</name>
<evidence type="ECO:0000313" key="2">
    <source>
        <dbReference type="Proteomes" id="UP000257451"/>
    </source>
</evidence>
<gene>
    <name evidence="1" type="ORF">DAVIS_02686</name>
</gene>
<protein>
    <submittedName>
        <fullName evidence="1">Uncharacterized protein</fullName>
    </submittedName>
</protein>
<comment type="caution">
    <text evidence="1">The sequence shown here is derived from an EMBL/GenBank/DDBJ whole genome shotgun (WGS) entry which is preliminary data.</text>
</comment>
<organism evidence="1 2">
    <name type="scientific">Mycobacterium marinum</name>
    <dbReference type="NCBI Taxonomy" id="1781"/>
    <lineage>
        <taxon>Bacteria</taxon>
        <taxon>Bacillati</taxon>
        <taxon>Actinomycetota</taxon>
        <taxon>Actinomycetes</taxon>
        <taxon>Mycobacteriales</taxon>
        <taxon>Mycobacteriaceae</taxon>
        <taxon>Mycobacterium</taxon>
        <taxon>Mycobacterium ulcerans group</taxon>
    </lineage>
</organism>
<proteinExistence type="predicted"/>
<dbReference type="EMBL" id="PEDF01000080">
    <property type="protein sequence ID" value="RFZ41417.1"/>
    <property type="molecule type" value="Genomic_DNA"/>
</dbReference>
<accession>A0A3E2MWB1</accession>
<sequence>MLTWLIDKLLDRLEPRLETLVRAAVDEAVNTAADRIEAEFTEVAKPITAQIAKIISDATDLIPGFLKGLR</sequence>